<accession>A0AAU9UEF1</accession>
<organism evidence="1 2">
    <name type="scientific">Euphydryas editha</name>
    <name type="common">Edith's checkerspot</name>
    <dbReference type="NCBI Taxonomy" id="104508"/>
    <lineage>
        <taxon>Eukaryota</taxon>
        <taxon>Metazoa</taxon>
        <taxon>Ecdysozoa</taxon>
        <taxon>Arthropoda</taxon>
        <taxon>Hexapoda</taxon>
        <taxon>Insecta</taxon>
        <taxon>Pterygota</taxon>
        <taxon>Neoptera</taxon>
        <taxon>Endopterygota</taxon>
        <taxon>Lepidoptera</taxon>
        <taxon>Glossata</taxon>
        <taxon>Ditrysia</taxon>
        <taxon>Papilionoidea</taxon>
        <taxon>Nymphalidae</taxon>
        <taxon>Nymphalinae</taxon>
        <taxon>Euphydryas</taxon>
    </lineage>
</organism>
<comment type="caution">
    <text evidence="1">The sequence shown here is derived from an EMBL/GenBank/DDBJ whole genome shotgun (WGS) entry which is preliminary data.</text>
</comment>
<dbReference type="EMBL" id="CAKOGL010000016">
    <property type="protein sequence ID" value="CAH2096291.1"/>
    <property type="molecule type" value="Genomic_DNA"/>
</dbReference>
<evidence type="ECO:0000313" key="2">
    <source>
        <dbReference type="Proteomes" id="UP001153954"/>
    </source>
</evidence>
<protein>
    <submittedName>
        <fullName evidence="1">Uncharacterized protein</fullName>
    </submittedName>
</protein>
<dbReference type="AlphaFoldDB" id="A0AAU9UEF1"/>
<reference evidence="1" key="1">
    <citation type="submission" date="2022-03" db="EMBL/GenBank/DDBJ databases">
        <authorList>
            <person name="Tunstrom K."/>
        </authorList>
    </citation>
    <scope>NUCLEOTIDE SEQUENCE</scope>
</reference>
<proteinExistence type="predicted"/>
<gene>
    <name evidence="1" type="ORF">EEDITHA_LOCUS11651</name>
</gene>
<name>A0AAU9UEF1_EUPED</name>
<sequence>MKNRKCYGSKTKSILKSEKEIQIYNETLKENLKHFTTWEQNNSVQEINDKIVSAIDTSLKKAQNSLKTKNILSDNTRKLILRRQQLQKIKPKTRSMNKYA</sequence>
<dbReference type="Proteomes" id="UP001153954">
    <property type="component" value="Unassembled WGS sequence"/>
</dbReference>
<evidence type="ECO:0000313" key="1">
    <source>
        <dbReference type="EMBL" id="CAH2096291.1"/>
    </source>
</evidence>
<keyword evidence="2" id="KW-1185">Reference proteome</keyword>